<organism evidence="1 2">
    <name type="scientific">Cirrhinus mrigala</name>
    <name type="common">Mrigala</name>
    <dbReference type="NCBI Taxonomy" id="683832"/>
    <lineage>
        <taxon>Eukaryota</taxon>
        <taxon>Metazoa</taxon>
        <taxon>Chordata</taxon>
        <taxon>Craniata</taxon>
        <taxon>Vertebrata</taxon>
        <taxon>Euteleostomi</taxon>
        <taxon>Actinopterygii</taxon>
        <taxon>Neopterygii</taxon>
        <taxon>Teleostei</taxon>
        <taxon>Ostariophysi</taxon>
        <taxon>Cypriniformes</taxon>
        <taxon>Cyprinidae</taxon>
        <taxon>Labeoninae</taxon>
        <taxon>Labeonini</taxon>
        <taxon>Cirrhinus</taxon>
    </lineage>
</organism>
<dbReference type="EMBL" id="JAMKFB020000013">
    <property type="protein sequence ID" value="KAL0177685.1"/>
    <property type="molecule type" value="Genomic_DNA"/>
</dbReference>
<feature type="non-terminal residue" evidence="1">
    <location>
        <position position="98"/>
    </location>
</feature>
<proteinExistence type="predicted"/>
<reference evidence="1 2" key="1">
    <citation type="submission" date="2024-05" db="EMBL/GenBank/DDBJ databases">
        <title>Genome sequencing and assembly of Indian major carp, Cirrhinus mrigala (Hamilton, 1822).</title>
        <authorList>
            <person name="Mohindra V."/>
            <person name="Chowdhury L.M."/>
            <person name="Lal K."/>
            <person name="Jena J.K."/>
        </authorList>
    </citation>
    <scope>NUCLEOTIDE SEQUENCE [LARGE SCALE GENOMIC DNA]</scope>
    <source>
        <strain evidence="1">CM1030</strain>
        <tissue evidence="1">Blood</tissue>
    </source>
</reference>
<gene>
    <name evidence="1" type="ORF">M9458_026579</name>
</gene>
<name>A0ABD0PVD3_CIRMR</name>
<protein>
    <submittedName>
        <fullName evidence="1">Uncharacterized protein</fullName>
    </submittedName>
</protein>
<dbReference type="Proteomes" id="UP001529510">
    <property type="component" value="Unassembled WGS sequence"/>
</dbReference>
<accession>A0ABD0PVD3</accession>
<sequence length="98" mass="10654">MSERESQLRHDCLPDVFICKRQGSESDSLPSFQTENAILAFGNDTDLKSATNQAPGSNTYNQILVTSTETTTTTIGSGMETEQNILRPQMPTQVGLSA</sequence>
<evidence type="ECO:0000313" key="2">
    <source>
        <dbReference type="Proteomes" id="UP001529510"/>
    </source>
</evidence>
<evidence type="ECO:0000313" key="1">
    <source>
        <dbReference type="EMBL" id="KAL0177685.1"/>
    </source>
</evidence>
<dbReference type="AlphaFoldDB" id="A0ABD0PVD3"/>
<comment type="caution">
    <text evidence="1">The sequence shown here is derived from an EMBL/GenBank/DDBJ whole genome shotgun (WGS) entry which is preliminary data.</text>
</comment>
<keyword evidence="2" id="KW-1185">Reference proteome</keyword>